<dbReference type="RefSeq" id="WP_058733856.1">
    <property type="nucleotide sequence ID" value="NZ_LDTD01000086.1"/>
</dbReference>
<comment type="caution">
    <text evidence="1">The sequence shown here is derived from an EMBL/GenBank/DDBJ whole genome shotgun (WGS) entry which is preliminary data.</text>
</comment>
<accession>A0A147HV88</accession>
<organism evidence="1 2">
    <name type="scientific">Sphingomonas sanguinis</name>
    <dbReference type="NCBI Taxonomy" id="33051"/>
    <lineage>
        <taxon>Bacteria</taxon>
        <taxon>Pseudomonadati</taxon>
        <taxon>Pseudomonadota</taxon>
        <taxon>Alphaproteobacteria</taxon>
        <taxon>Sphingomonadales</taxon>
        <taxon>Sphingomonadaceae</taxon>
        <taxon>Sphingomonas</taxon>
    </lineage>
</organism>
<sequence length="738" mass="79669">MTLARPIATSFNGGELSPRMGGRVDTAIYQVGLAEAENFVPTVEGALVKRPGFETIRAARDGAAWLTNFRFNLTQDYVLEWSDQKIRFYTNGERIETSPGNAYEVAVPYSAAEARSVSCQQSFDRLYLNHPNYPPARLTRTSATTFTYEVLPLVNGPFADANIDTSRTVTVSGTTGAIVITASAPIFQPGHVGAPFRLEAADFSTIPAWEAQTKDITVGLKRRSEGKVYVAASAGTTGTVVPIHTTGTEWDGQNLKDANDKGPFGVQWTYLHDRFGMVRIDSVAADGMSAGATVTRPIPDSLKTVPSFRWAHGAFSAAAGWPSVVIAWASRLCHFKGFELVASVVGDYLNHQAYTSSGVTAADLAFRRTLSTEDPVLWAMGDRRLIVGTASREIAVGAINQAQAVSGDNIEAVPQSFYGSERVFPIQIGTTGVFVQRGKRKLRQAEYDFARDRYQSANMTVWCRHITKGGIVQLTFQKEPEELMIGVRADGQLVVHPHAPEQEIKGFSRIRHGGGKILSAVACASASGDQDELWVLVQRTDGTRWVERMAVWHEDDDPIEDAFYVDSGLTVMAAAGQTHFTGAVQLQGQAVAILAAGGIVTGVTVAADGSFDVPASVVPADRAYRMTVGLPYVGRAVTLRPELRGGDTQQGKRQRLVRMVLRLIATSAIRIGGKGGLLDNLIDRASNEYMDAPVPLFTGDTERSVSGNWGRDGQSVFESYGPLPATIVAAMPTIAVTQ</sequence>
<dbReference type="EMBL" id="LDTD01000086">
    <property type="protein sequence ID" value="KTT68805.1"/>
    <property type="molecule type" value="Genomic_DNA"/>
</dbReference>
<evidence type="ECO:0000313" key="2">
    <source>
        <dbReference type="Proteomes" id="UP000072867"/>
    </source>
</evidence>
<evidence type="ECO:0000313" key="1">
    <source>
        <dbReference type="EMBL" id="KTT68805.1"/>
    </source>
</evidence>
<protein>
    <submittedName>
        <fullName evidence="1">Uncharacterized protein</fullName>
    </submittedName>
</protein>
<dbReference type="PATRIC" id="fig|33051.3.peg.3691"/>
<name>A0A147HV88_9SPHN</name>
<reference evidence="1 2" key="1">
    <citation type="journal article" date="2016" name="Front. Microbiol.">
        <title>Genomic Resource of Rice Seed Associated Bacteria.</title>
        <authorList>
            <person name="Midha S."/>
            <person name="Bansal K."/>
            <person name="Sharma S."/>
            <person name="Kumar N."/>
            <person name="Patil P.P."/>
            <person name="Chaudhry V."/>
            <person name="Patil P.B."/>
        </authorList>
    </citation>
    <scope>NUCLEOTIDE SEQUENCE [LARGE SCALE GENOMIC DNA]</scope>
    <source>
        <strain evidence="1 2">NS319</strain>
    </source>
</reference>
<dbReference type="AlphaFoldDB" id="A0A147HV88"/>
<gene>
    <name evidence="1" type="ORF">NS319_12270</name>
</gene>
<dbReference type="Proteomes" id="UP000072867">
    <property type="component" value="Unassembled WGS sequence"/>
</dbReference>
<proteinExistence type="predicted"/>